<name>A0ABR3LIF4_9TELE</name>
<reference evidence="1 2" key="1">
    <citation type="submission" date="2023-09" db="EMBL/GenBank/DDBJ databases">
        <authorList>
            <person name="Wang M."/>
        </authorList>
    </citation>
    <scope>NUCLEOTIDE SEQUENCE [LARGE SCALE GENOMIC DNA]</scope>
    <source>
        <strain evidence="1">GT-2023</strain>
        <tissue evidence="1">Liver</tissue>
    </source>
</reference>
<keyword evidence="2" id="KW-1185">Reference proteome</keyword>
<comment type="caution">
    <text evidence="1">The sequence shown here is derived from an EMBL/GenBank/DDBJ whole genome shotgun (WGS) entry which is preliminary data.</text>
</comment>
<accession>A0ABR3LIF4</accession>
<sequence>MGDTEGLWEGDTRVFILWSAPGAVIRNHDYILVRPLVSNPSIALPLPPNSTIDTSNRASDGLVEYKMRPFFLSFVGAPRTVDLEALLQR</sequence>
<dbReference type="EMBL" id="JAYMGO010000022">
    <property type="protein sequence ID" value="KAL1251499.1"/>
    <property type="molecule type" value="Genomic_DNA"/>
</dbReference>
<protein>
    <submittedName>
        <fullName evidence="1">Uncharacterized protein</fullName>
    </submittedName>
</protein>
<evidence type="ECO:0000313" key="2">
    <source>
        <dbReference type="Proteomes" id="UP001558613"/>
    </source>
</evidence>
<dbReference type="Proteomes" id="UP001558613">
    <property type="component" value="Unassembled WGS sequence"/>
</dbReference>
<proteinExistence type="predicted"/>
<evidence type="ECO:0000313" key="1">
    <source>
        <dbReference type="EMBL" id="KAL1251499.1"/>
    </source>
</evidence>
<gene>
    <name evidence="1" type="ORF">QQF64_019295</name>
</gene>
<organism evidence="1 2">
    <name type="scientific">Cirrhinus molitorella</name>
    <name type="common">mud carp</name>
    <dbReference type="NCBI Taxonomy" id="172907"/>
    <lineage>
        <taxon>Eukaryota</taxon>
        <taxon>Metazoa</taxon>
        <taxon>Chordata</taxon>
        <taxon>Craniata</taxon>
        <taxon>Vertebrata</taxon>
        <taxon>Euteleostomi</taxon>
        <taxon>Actinopterygii</taxon>
        <taxon>Neopterygii</taxon>
        <taxon>Teleostei</taxon>
        <taxon>Ostariophysi</taxon>
        <taxon>Cypriniformes</taxon>
        <taxon>Cyprinidae</taxon>
        <taxon>Labeoninae</taxon>
        <taxon>Labeonini</taxon>
        <taxon>Cirrhinus</taxon>
    </lineage>
</organism>